<name>A0ABR7NGC5_9FIRM</name>
<dbReference type="SUPFAM" id="SSF46894">
    <property type="entry name" value="C-terminal effector domain of the bipartite response regulators"/>
    <property type="match status" value="1"/>
</dbReference>
<feature type="domain" description="Response regulatory" evidence="8">
    <location>
        <begin position="6"/>
        <end position="119"/>
    </location>
</feature>
<evidence type="ECO:0000259" key="8">
    <source>
        <dbReference type="PROSITE" id="PS50110"/>
    </source>
</evidence>
<dbReference type="SUPFAM" id="SSF52172">
    <property type="entry name" value="CheY-like"/>
    <property type="match status" value="1"/>
</dbReference>
<dbReference type="SMART" id="SM00448">
    <property type="entry name" value="REC"/>
    <property type="match status" value="1"/>
</dbReference>
<keyword evidence="4" id="KW-0804">Transcription</keyword>
<organism evidence="10 11">
    <name type="scientific">Yanshouia hominis</name>
    <dbReference type="NCBI Taxonomy" id="2763673"/>
    <lineage>
        <taxon>Bacteria</taxon>
        <taxon>Bacillati</taxon>
        <taxon>Bacillota</taxon>
        <taxon>Clostridia</taxon>
        <taxon>Eubacteriales</taxon>
        <taxon>Oscillospiraceae</taxon>
        <taxon>Yanshouia</taxon>
    </lineage>
</organism>
<feature type="DNA-binding region" description="OmpR/PhoB-type" evidence="7">
    <location>
        <begin position="134"/>
        <end position="233"/>
    </location>
</feature>
<keyword evidence="2" id="KW-0805">Transcription regulation</keyword>
<feature type="domain" description="OmpR/PhoB-type" evidence="9">
    <location>
        <begin position="134"/>
        <end position="233"/>
    </location>
</feature>
<proteinExistence type="predicted"/>
<dbReference type="Gene3D" id="6.10.250.690">
    <property type="match status" value="1"/>
</dbReference>
<dbReference type="CDD" id="cd17620">
    <property type="entry name" value="REC_OmpR_KdpE-like"/>
    <property type="match status" value="1"/>
</dbReference>
<keyword evidence="6" id="KW-0597">Phosphoprotein</keyword>
<dbReference type="PANTHER" id="PTHR48111:SF50">
    <property type="entry name" value="KDP OPERON TRANSCRIPTIONAL REGULATORY PROTEIN KDPE"/>
    <property type="match status" value="1"/>
</dbReference>
<evidence type="ECO:0000256" key="3">
    <source>
        <dbReference type="ARBA" id="ARBA00023125"/>
    </source>
</evidence>
<evidence type="ECO:0000313" key="10">
    <source>
        <dbReference type="EMBL" id="MBC8575245.1"/>
    </source>
</evidence>
<dbReference type="InterPro" id="IPR011006">
    <property type="entry name" value="CheY-like_superfamily"/>
</dbReference>
<dbReference type="RefSeq" id="WP_262398893.1">
    <property type="nucleotide sequence ID" value="NZ_JACRTB010000003.1"/>
</dbReference>
<evidence type="ECO:0000256" key="5">
    <source>
        <dbReference type="ARBA" id="ARBA00024867"/>
    </source>
</evidence>
<evidence type="ECO:0000313" key="11">
    <source>
        <dbReference type="Proteomes" id="UP000658131"/>
    </source>
</evidence>
<dbReference type="InterPro" id="IPR036388">
    <property type="entry name" value="WH-like_DNA-bd_sf"/>
</dbReference>
<sequence length="235" mass="26607">MNNRYSILIVEDEKSIVSFMKTILTANDYDVLVARDGEQALMMVNSHCPDMIILDLGLPDMDGLKIIKAVREWSQVPIIVVSARSREQDKVMALDLGADDYVTKPFGTSELLARVRTGIRHIIGRSANAEAMPDGVFRAGDLSVDYKKRHVYVDGEDAHLTKVEYKIVSLLSEYAGRVLTYDFLIKNIWGQNANYNNQILRVNMANIRRKIEKDPADPKYIFTEMGVGYRMVDAD</sequence>
<dbReference type="PANTHER" id="PTHR48111">
    <property type="entry name" value="REGULATOR OF RPOS"/>
    <property type="match status" value="1"/>
</dbReference>
<evidence type="ECO:0000256" key="1">
    <source>
        <dbReference type="ARBA" id="ARBA00018672"/>
    </source>
</evidence>
<dbReference type="InterPro" id="IPR001867">
    <property type="entry name" value="OmpR/PhoB-type_DNA-bd"/>
</dbReference>
<dbReference type="PROSITE" id="PS51755">
    <property type="entry name" value="OMPR_PHOB"/>
    <property type="match status" value="1"/>
</dbReference>
<evidence type="ECO:0000256" key="4">
    <source>
        <dbReference type="ARBA" id="ARBA00023163"/>
    </source>
</evidence>
<evidence type="ECO:0000256" key="6">
    <source>
        <dbReference type="PROSITE-ProRule" id="PRU00169"/>
    </source>
</evidence>
<protein>
    <recommendedName>
        <fullName evidence="1">Stage 0 sporulation protein A homolog</fullName>
    </recommendedName>
</protein>
<dbReference type="CDD" id="cd00383">
    <property type="entry name" value="trans_reg_C"/>
    <property type="match status" value="1"/>
</dbReference>
<feature type="modified residue" description="4-aspartylphosphate" evidence="6">
    <location>
        <position position="55"/>
    </location>
</feature>
<comment type="caution">
    <text evidence="10">The sequence shown here is derived from an EMBL/GenBank/DDBJ whole genome shotgun (WGS) entry which is preliminary data.</text>
</comment>
<gene>
    <name evidence="10" type="ORF">H8717_02305</name>
</gene>
<evidence type="ECO:0000256" key="2">
    <source>
        <dbReference type="ARBA" id="ARBA00023015"/>
    </source>
</evidence>
<dbReference type="InterPro" id="IPR039420">
    <property type="entry name" value="WalR-like"/>
</dbReference>
<dbReference type="Gene3D" id="3.40.50.2300">
    <property type="match status" value="1"/>
</dbReference>
<dbReference type="Pfam" id="PF00072">
    <property type="entry name" value="Response_reg"/>
    <property type="match status" value="1"/>
</dbReference>
<dbReference type="EMBL" id="JACRTB010000003">
    <property type="protein sequence ID" value="MBC8575245.1"/>
    <property type="molecule type" value="Genomic_DNA"/>
</dbReference>
<dbReference type="Proteomes" id="UP000658131">
    <property type="component" value="Unassembled WGS sequence"/>
</dbReference>
<evidence type="ECO:0000259" key="9">
    <source>
        <dbReference type="PROSITE" id="PS51755"/>
    </source>
</evidence>
<dbReference type="InterPro" id="IPR001789">
    <property type="entry name" value="Sig_transdc_resp-reg_receiver"/>
</dbReference>
<evidence type="ECO:0000256" key="7">
    <source>
        <dbReference type="PROSITE-ProRule" id="PRU01091"/>
    </source>
</evidence>
<dbReference type="InterPro" id="IPR016032">
    <property type="entry name" value="Sig_transdc_resp-reg_C-effctor"/>
</dbReference>
<accession>A0ABR7NGC5</accession>
<comment type="function">
    <text evidence="5">May play the central regulatory role in sporulation. It may be an element of the effector pathway responsible for the activation of sporulation genes in response to nutritional stress. Spo0A may act in concert with spo0H (a sigma factor) to control the expression of some genes that are critical to the sporulation process.</text>
</comment>
<dbReference type="PROSITE" id="PS50110">
    <property type="entry name" value="RESPONSE_REGULATORY"/>
    <property type="match status" value="1"/>
</dbReference>
<dbReference type="SMART" id="SM00862">
    <property type="entry name" value="Trans_reg_C"/>
    <property type="match status" value="1"/>
</dbReference>
<dbReference type="Gene3D" id="1.10.10.10">
    <property type="entry name" value="Winged helix-like DNA-binding domain superfamily/Winged helix DNA-binding domain"/>
    <property type="match status" value="1"/>
</dbReference>
<dbReference type="Pfam" id="PF00486">
    <property type="entry name" value="Trans_reg_C"/>
    <property type="match status" value="1"/>
</dbReference>
<keyword evidence="3 7" id="KW-0238">DNA-binding</keyword>
<keyword evidence="11" id="KW-1185">Reference proteome</keyword>
<reference evidence="10 11" key="1">
    <citation type="submission" date="2020-08" db="EMBL/GenBank/DDBJ databases">
        <title>Genome public.</title>
        <authorList>
            <person name="Liu C."/>
            <person name="Sun Q."/>
        </authorList>
    </citation>
    <scope>NUCLEOTIDE SEQUENCE [LARGE SCALE GENOMIC DNA]</scope>
    <source>
        <strain evidence="10 11">BX1</strain>
    </source>
</reference>